<comment type="caution">
    <text evidence="2">The sequence shown here is derived from an EMBL/GenBank/DDBJ whole genome shotgun (WGS) entry which is preliminary data.</text>
</comment>
<evidence type="ECO:0000256" key="1">
    <source>
        <dbReference type="SAM" id="Phobius"/>
    </source>
</evidence>
<feature type="transmembrane region" description="Helical" evidence="1">
    <location>
        <begin position="954"/>
        <end position="974"/>
    </location>
</feature>
<dbReference type="InterPro" id="IPR027463">
    <property type="entry name" value="AcrB_DN_DC_subdom"/>
</dbReference>
<accession>A0ABV2DLX3</accession>
<feature type="transmembrane region" description="Helical" evidence="1">
    <location>
        <begin position="432"/>
        <end position="452"/>
    </location>
</feature>
<keyword evidence="1" id="KW-0812">Transmembrane</keyword>
<dbReference type="Gene3D" id="1.20.1640.10">
    <property type="entry name" value="Multidrug efflux transporter AcrB transmembrane domain"/>
    <property type="match status" value="2"/>
</dbReference>
<dbReference type="SUPFAM" id="SSF82693">
    <property type="entry name" value="Multidrug efflux transporter AcrB pore domain, PN1, PN2, PC1 and PC2 subdomains"/>
    <property type="match status" value="3"/>
</dbReference>
<keyword evidence="3" id="KW-1185">Reference proteome</keyword>
<feature type="transmembrane region" description="Helical" evidence="1">
    <location>
        <begin position="858"/>
        <end position="875"/>
    </location>
</feature>
<dbReference type="PANTHER" id="PTHR32063:SF21">
    <property type="entry name" value="MULTIDRUG RESISTANCE PROTEIN MDTB"/>
    <property type="match status" value="1"/>
</dbReference>
<keyword evidence="1" id="KW-1133">Transmembrane helix</keyword>
<dbReference type="EMBL" id="JBEWSZ010000002">
    <property type="protein sequence ID" value="MET2831024.1"/>
    <property type="molecule type" value="Genomic_DNA"/>
</dbReference>
<feature type="transmembrane region" description="Helical" evidence="1">
    <location>
        <begin position="388"/>
        <end position="411"/>
    </location>
</feature>
<dbReference type="SUPFAM" id="SSF82866">
    <property type="entry name" value="Multidrug efflux transporter AcrB transmembrane domain"/>
    <property type="match status" value="2"/>
</dbReference>
<dbReference type="SUPFAM" id="SSF82714">
    <property type="entry name" value="Multidrug efflux transporter AcrB TolC docking domain, DN and DC subdomains"/>
    <property type="match status" value="2"/>
</dbReference>
<dbReference type="Gene3D" id="3.30.70.1320">
    <property type="entry name" value="Multidrug efflux transporter AcrB pore domain like"/>
    <property type="match status" value="1"/>
</dbReference>
<name>A0ABV2DLX3_9HYPH</name>
<dbReference type="Proteomes" id="UP001548832">
    <property type="component" value="Unassembled WGS sequence"/>
</dbReference>
<dbReference type="PANTHER" id="PTHR32063">
    <property type="match status" value="1"/>
</dbReference>
<dbReference type="Pfam" id="PF00873">
    <property type="entry name" value="ACR_tran"/>
    <property type="match status" value="1"/>
</dbReference>
<proteinExistence type="predicted"/>
<dbReference type="Gene3D" id="3.30.2090.10">
    <property type="entry name" value="Multidrug efflux transporter AcrB TolC docking domain, DN and DC subdomains"/>
    <property type="match status" value="2"/>
</dbReference>
<reference evidence="2 3" key="1">
    <citation type="submission" date="2024-06" db="EMBL/GenBank/DDBJ databases">
        <authorList>
            <person name="Kim D.-U."/>
        </authorList>
    </citation>
    <scope>NUCLEOTIDE SEQUENCE [LARGE SCALE GENOMIC DNA]</scope>
    <source>
        <strain evidence="2 3">KACC15460</strain>
    </source>
</reference>
<dbReference type="Gene3D" id="3.30.70.1430">
    <property type="entry name" value="Multidrug efflux transporter AcrB pore domain"/>
    <property type="match status" value="2"/>
</dbReference>
<dbReference type="PRINTS" id="PR00702">
    <property type="entry name" value="ACRIFLAVINRP"/>
</dbReference>
<feature type="transmembrane region" description="Helical" evidence="1">
    <location>
        <begin position="908"/>
        <end position="933"/>
    </location>
</feature>
<dbReference type="Gene3D" id="3.30.70.1440">
    <property type="entry name" value="Multidrug efflux transporter AcrB pore domain"/>
    <property type="match status" value="1"/>
</dbReference>
<gene>
    <name evidence="2" type="ORF">ABVQ20_28975</name>
</gene>
<protein>
    <submittedName>
        <fullName evidence="2">Efflux RND transporter permease subunit</fullName>
    </submittedName>
</protein>
<keyword evidence="1" id="KW-0472">Membrane</keyword>
<feature type="transmembrane region" description="Helical" evidence="1">
    <location>
        <begin position="986"/>
        <end position="1012"/>
    </location>
</feature>
<evidence type="ECO:0000313" key="3">
    <source>
        <dbReference type="Proteomes" id="UP001548832"/>
    </source>
</evidence>
<feature type="transmembrane region" description="Helical" evidence="1">
    <location>
        <begin position="882"/>
        <end position="902"/>
    </location>
</feature>
<feature type="transmembrane region" description="Helical" evidence="1">
    <location>
        <begin position="464"/>
        <end position="491"/>
    </location>
</feature>
<organism evidence="2 3">
    <name type="scientific">Mesorhizobium shangrilense</name>
    <dbReference type="NCBI Taxonomy" id="460060"/>
    <lineage>
        <taxon>Bacteria</taxon>
        <taxon>Pseudomonadati</taxon>
        <taxon>Pseudomonadota</taxon>
        <taxon>Alphaproteobacteria</taxon>
        <taxon>Hyphomicrobiales</taxon>
        <taxon>Phyllobacteriaceae</taxon>
        <taxon>Mesorhizobium</taxon>
    </lineage>
</organism>
<feature type="transmembrane region" description="Helical" evidence="1">
    <location>
        <begin position="335"/>
        <end position="354"/>
    </location>
</feature>
<feature type="transmembrane region" description="Helical" evidence="1">
    <location>
        <begin position="529"/>
        <end position="547"/>
    </location>
</feature>
<evidence type="ECO:0000313" key="2">
    <source>
        <dbReference type="EMBL" id="MET2831024.1"/>
    </source>
</evidence>
<dbReference type="InterPro" id="IPR001036">
    <property type="entry name" value="Acrflvin-R"/>
</dbReference>
<feature type="transmembrane region" description="Helical" evidence="1">
    <location>
        <begin position="361"/>
        <end position="382"/>
    </location>
</feature>
<sequence>MMSISELFIRRRVGSCLLALGVLMLGAVAYFSLPVAPLPQIDFPTIEVEAQVPGASADTMANTVATPLENSLSSVSGVTQMTSSSSSGRTTIVMQFDLSRDINAAAQDVQAAISATSGSLPKSMTSPPTYHKVNPAEATLLTLSLSSDVMATTELDHYAEDVIAQQLSQMTGVGLVDFHGPQRPSVRIRLDPDKVAARGLTLEDVRTVIGQQTVNAPKGSLSGDGRTVVLDATDQLVDVPAYQGMVVAYRNGAPILLGDLGTVLTAPEDTHQAAWLQGTRSVMIDIHKQAGFNVLSTIQSIKDRLPALSQSLPASIKLTVVGDRTQIIQASVTDVQYTMLITIALVVGVIFVFLRNFWATVIPSITIPLSLFGTFCVMYLLGYSLDNLSLMGLVIAVGFVVDDAIVVIENITRHLEMGKSKIKAAIDGAREVTFTIISMTISLIAVFIPILLMGGVVGRLFREFAVTVSIAILISGLVSLTVTPMLCAWLIKPDHDRQHGRFYRWSERGFQAVTNGYVRCLDVVLAHRTLMLLVTVGTLALTLWLYTITPKGFLPEQDTGYIQGQAQAATDISFEAMSTKMQQLGAIVQKDPDVDNVGFWINPSPSVSVGQIQVNLKPFGQRKASARQVMARLKSAAANIEGLTLNMRIRQDIQIGGRQGAAQYQYTLQSGDTAELDKWATTMKKAITALPGLLDVSSDAQPAATSATLDIDRPTAARLGVSVQAIDDVLYDAFGQRQVATLFTQVSQYHVVLELDPSFQLNTDALTRLYVRSSTTQKLIPLSMLASVKNGVLPVTINHQGSLPATTLSFNLAPGVSLSDAVTTIHAAEINAGMPVSVTGSFQGTAQAFQDSLASQPWLILAAVIAVYIVLGVLYESAIHPLTIISTLPSAGLGALLALLLFGQDLSIMGMIGIILLIGIVKKNAIMMIDFALEAEREQGLSPTESIRQACLMRFRPIMMTTLAALLGALPLALGHGPGAELRVPLGIAIVGGLVISQILTLFTTPVIYLTFDRFAGRRGKPAAKAAPALPEVAGFGSKPTG</sequence>